<dbReference type="SUPFAM" id="SSF52507">
    <property type="entry name" value="Homo-oligomeric flavin-containing Cys decarboxylases, HFCD"/>
    <property type="match status" value="1"/>
</dbReference>
<dbReference type="GO" id="GO:0004632">
    <property type="term" value="F:phosphopantothenate--cysteine ligase activity"/>
    <property type="evidence" value="ECO:0007669"/>
    <property type="project" value="InterPro"/>
</dbReference>
<dbReference type="SUPFAM" id="SSF102645">
    <property type="entry name" value="CoaB-like"/>
    <property type="match status" value="1"/>
</dbReference>
<name>A0A6J7RWJ0_9ZZZZ</name>
<evidence type="ECO:0000259" key="3">
    <source>
        <dbReference type="Pfam" id="PF02441"/>
    </source>
</evidence>
<dbReference type="PANTHER" id="PTHR14359:SF6">
    <property type="entry name" value="PHOSPHOPANTOTHENOYLCYSTEINE DECARBOXYLASE"/>
    <property type="match status" value="1"/>
</dbReference>
<accession>A0A6J7RWJ0</accession>
<proteinExistence type="inferred from homology"/>
<feature type="domain" description="Flavoprotein" evidence="3">
    <location>
        <begin position="10"/>
        <end position="178"/>
    </location>
</feature>
<protein>
    <submittedName>
        <fullName evidence="6">Unannotated protein</fullName>
    </submittedName>
</protein>
<keyword evidence="1" id="KW-0210">Decarboxylase</keyword>
<evidence type="ECO:0000259" key="4">
    <source>
        <dbReference type="Pfam" id="PF04127"/>
    </source>
</evidence>
<dbReference type="InterPro" id="IPR005252">
    <property type="entry name" value="CoaBC"/>
</dbReference>
<dbReference type="HAMAP" id="MF_02225">
    <property type="entry name" value="CoaBC"/>
    <property type="match status" value="1"/>
</dbReference>
<dbReference type="Pfam" id="PF04127">
    <property type="entry name" value="DFP"/>
    <property type="match status" value="1"/>
</dbReference>
<dbReference type="NCBIfam" id="TIGR00521">
    <property type="entry name" value="coaBC_dfp"/>
    <property type="match status" value="1"/>
</dbReference>
<dbReference type="GO" id="GO:0004633">
    <property type="term" value="F:phosphopantothenoylcysteine decarboxylase activity"/>
    <property type="evidence" value="ECO:0007669"/>
    <property type="project" value="InterPro"/>
</dbReference>
<dbReference type="InterPro" id="IPR007085">
    <property type="entry name" value="DNA/pantothenate-metab_flavo_C"/>
</dbReference>
<dbReference type="InterPro" id="IPR035929">
    <property type="entry name" value="CoaB-like_sf"/>
</dbReference>
<dbReference type="Gene3D" id="3.40.50.10300">
    <property type="entry name" value="CoaB-like"/>
    <property type="match status" value="1"/>
</dbReference>
<dbReference type="PANTHER" id="PTHR14359">
    <property type="entry name" value="HOMO-OLIGOMERIC FLAVIN CONTAINING CYS DECARBOXYLASE FAMILY"/>
    <property type="match status" value="1"/>
</dbReference>
<dbReference type="GO" id="GO:0015941">
    <property type="term" value="P:pantothenate catabolic process"/>
    <property type="evidence" value="ECO:0007669"/>
    <property type="project" value="InterPro"/>
</dbReference>
<dbReference type="InterPro" id="IPR003382">
    <property type="entry name" value="Flavoprotein"/>
</dbReference>
<sequence>MTQSEYKPFVVLGVTGGIAAYKAVEICRQLVDAGCHVAPVLTKDATRFIAPLTFTALASEPAQTEIYDGLSAIPHTRLGQAADLIVIAPATAHLLARYAHGLADDLLTTTLLATRAPVLVAPAMHTEMWEHPSVGENLSILTSRGVHVVGPGVGHLAGGDEGAGRLEDSDVIVGRALEILGASRPTGDFAGTHVVVSAGGTREAIDPVRYLTNRSSGKQGHALAEAAANRGARVTLVTSSQVPAHTHGPGRIDVIRVESAAEMGEAMLREAKEAEVVVMAAAVADFRPSVILDSKFKREQGALEIVLEPTDDILAGLVQARSTDQVIVGFAAETENALENGAAKLKRKGCDVLVVNDVSAEGVGFDHDTNAVSILEADGMSTSVALSSKRTVAEAVLDRVVRHLNSNQGAGHE</sequence>
<dbReference type="GO" id="GO:0015937">
    <property type="term" value="P:coenzyme A biosynthetic process"/>
    <property type="evidence" value="ECO:0007669"/>
    <property type="project" value="InterPro"/>
</dbReference>
<evidence type="ECO:0000256" key="1">
    <source>
        <dbReference type="ARBA" id="ARBA00022793"/>
    </source>
</evidence>
<dbReference type="EMBL" id="CAFBPM010000037">
    <property type="protein sequence ID" value="CAB5032808.1"/>
    <property type="molecule type" value="Genomic_DNA"/>
</dbReference>
<gene>
    <name evidence="5" type="ORF">UFOPK3427_01784</name>
    <name evidence="6" type="ORF">UFOPK4112_01867</name>
</gene>
<dbReference type="Pfam" id="PF02441">
    <property type="entry name" value="Flavoprotein"/>
    <property type="match status" value="1"/>
</dbReference>
<dbReference type="GO" id="GO:0071513">
    <property type="term" value="C:phosphopantothenoylcysteine decarboxylase complex"/>
    <property type="evidence" value="ECO:0007669"/>
    <property type="project" value="TreeGrafter"/>
</dbReference>
<keyword evidence="2" id="KW-0456">Lyase</keyword>
<evidence type="ECO:0000313" key="6">
    <source>
        <dbReference type="EMBL" id="CAB5032808.1"/>
    </source>
</evidence>
<feature type="domain" description="DNA/pantothenate metabolism flavoprotein C-terminal" evidence="4">
    <location>
        <begin position="190"/>
        <end position="402"/>
    </location>
</feature>
<dbReference type="EMBL" id="CAFBLT010000003">
    <property type="protein sequence ID" value="CAB4883564.1"/>
    <property type="molecule type" value="Genomic_DNA"/>
</dbReference>
<dbReference type="Gene3D" id="3.40.50.1950">
    <property type="entry name" value="Flavin prenyltransferase-like"/>
    <property type="match status" value="1"/>
</dbReference>
<evidence type="ECO:0000313" key="5">
    <source>
        <dbReference type="EMBL" id="CAB4883564.1"/>
    </source>
</evidence>
<organism evidence="6">
    <name type="scientific">freshwater metagenome</name>
    <dbReference type="NCBI Taxonomy" id="449393"/>
    <lineage>
        <taxon>unclassified sequences</taxon>
        <taxon>metagenomes</taxon>
        <taxon>ecological metagenomes</taxon>
    </lineage>
</organism>
<dbReference type="AlphaFoldDB" id="A0A6J7RWJ0"/>
<dbReference type="GO" id="GO:0010181">
    <property type="term" value="F:FMN binding"/>
    <property type="evidence" value="ECO:0007669"/>
    <property type="project" value="InterPro"/>
</dbReference>
<dbReference type="InterPro" id="IPR036551">
    <property type="entry name" value="Flavin_trans-like"/>
</dbReference>
<reference evidence="6" key="1">
    <citation type="submission" date="2020-05" db="EMBL/GenBank/DDBJ databases">
        <authorList>
            <person name="Chiriac C."/>
            <person name="Salcher M."/>
            <person name="Ghai R."/>
            <person name="Kavagutti S V."/>
        </authorList>
    </citation>
    <scope>NUCLEOTIDE SEQUENCE</scope>
</reference>
<evidence type="ECO:0000256" key="2">
    <source>
        <dbReference type="ARBA" id="ARBA00023239"/>
    </source>
</evidence>